<dbReference type="InterPro" id="IPR016039">
    <property type="entry name" value="Thiolase-like"/>
</dbReference>
<keyword evidence="1" id="KW-0596">Phosphopantetheine</keyword>
<dbReference type="PROSITE" id="PS50075">
    <property type="entry name" value="CARRIER"/>
    <property type="match status" value="1"/>
</dbReference>
<gene>
    <name evidence="10" type="ORF">CCHL11_05125</name>
</gene>
<dbReference type="SUPFAM" id="SSF47336">
    <property type="entry name" value="ACP-like"/>
    <property type="match status" value="1"/>
</dbReference>
<dbReference type="InterPro" id="IPR036736">
    <property type="entry name" value="ACP-like_sf"/>
</dbReference>
<protein>
    <submittedName>
        <fullName evidence="10">Iterative polyketide synthase CazM 5</fullName>
    </submittedName>
</protein>
<dbReference type="InterPro" id="IPR014031">
    <property type="entry name" value="Ketoacyl_synth_C"/>
</dbReference>
<feature type="chain" id="PRO_5012209433" evidence="6">
    <location>
        <begin position="20"/>
        <end position="1964"/>
    </location>
</feature>
<dbReference type="InterPro" id="IPR029063">
    <property type="entry name" value="SAM-dependent_MTases_sf"/>
</dbReference>
<dbReference type="PROSITE" id="PS00606">
    <property type="entry name" value="KS3_1"/>
    <property type="match status" value="1"/>
</dbReference>
<dbReference type="SUPFAM" id="SSF53335">
    <property type="entry name" value="S-adenosyl-L-methionine-dependent methyltransferases"/>
    <property type="match status" value="1"/>
</dbReference>
<evidence type="ECO:0000256" key="2">
    <source>
        <dbReference type="ARBA" id="ARBA00022553"/>
    </source>
</evidence>
<evidence type="ECO:0000256" key="5">
    <source>
        <dbReference type="PROSITE-ProRule" id="PRU01363"/>
    </source>
</evidence>
<keyword evidence="6" id="KW-0732">Signal</keyword>
<dbReference type="Pfam" id="PF02801">
    <property type="entry name" value="Ketoacyl-synt_C"/>
    <property type="match status" value="1"/>
</dbReference>
<keyword evidence="2" id="KW-0597">Phosphoprotein</keyword>
<feature type="domain" description="PKS/mFAS DH" evidence="9">
    <location>
        <begin position="1030"/>
        <end position="1343"/>
    </location>
</feature>
<dbReference type="PROSITE" id="PS52004">
    <property type="entry name" value="KS3_2"/>
    <property type="match status" value="1"/>
</dbReference>
<comment type="caution">
    <text evidence="10">The sequence shown here is derived from an EMBL/GenBank/DDBJ whole genome shotgun (WGS) entry which is preliminary data.</text>
</comment>
<dbReference type="Proteomes" id="UP000186583">
    <property type="component" value="Unassembled WGS sequence"/>
</dbReference>
<evidence type="ECO:0000313" key="11">
    <source>
        <dbReference type="Proteomes" id="UP000186583"/>
    </source>
</evidence>
<dbReference type="SMART" id="SM00827">
    <property type="entry name" value="PKS_AT"/>
    <property type="match status" value="1"/>
</dbReference>
<dbReference type="InterPro" id="IPR001227">
    <property type="entry name" value="Ac_transferase_dom_sf"/>
</dbReference>
<evidence type="ECO:0000259" key="8">
    <source>
        <dbReference type="PROSITE" id="PS52004"/>
    </source>
</evidence>
<feature type="region of interest" description="C-terminal hotdog fold" evidence="5">
    <location>
        <begin position="1188"/>
        <end position="1343"/>
    </location>
</feature>
<dbReference type="InterPro" id="IPR042104">
    <property type="entry name" value="PKS_dehydratase_sf"/>
</dbReference>
<dbReference type="Gene3D" id="3.40.50.150">
    <property type="entry name" value="Vaccinia Virus protein VP39"/>
    <property type="match status" value="1"/>
</dbReference>
<evidence type="ECO:0000256" key="4">
    <source>
        <dbReference type="ARBA" id="ARBA00023268"/>
    </source>
</evidence>
<dbReference type="Gene3D" id="1.10.1200.10">
    <property type="entry name" value="ACP-like"/>
    <property type="match status" value="1"/>
</dbReference>
<evidence type="ECO:0000256" key="6">
    <source>
        <dbReference type="SAM" id="SignalP"/>
    </source>
</evidence>
<dbReference type="InterPro" id="IPR049900">
    <property type="entry name" value="PKS_mFAS_DH"/>
</dbReference>
<dbReference type="OrthoDB" id="329835at2759"/>
<feature type="domain" description="Ketosynthase family 3 (KS3)" evidence="8">
    <location>
        <begin position="241"/>
        <end position="636"/>
    </location>
</feature>
<evidence type="ECO:0000259" key="9">
    <source>
        <dbReference type="PROSITE" id="PS52019"/>
    </source>
</evidence>
<dbReference type="GO" id="GO:0004312">
    <property type="term" value="F:fatty acid synthase activity"/>
    <property type="evidence" value="ECO:0007669"/>
    <property type="project" value="TreeGrafter"/>
</dbReference>
<dbReference type="SMART" id="SM00825">
    <property type="entry name" value="PKS_KS"/>
    <property type="match status" value="1"/>
</dbReference>
<evidence type="ECO:0000256" key="1">
    <source>
        <dbReference type="ARBA" id="ARBA00022450"/>
    </source>
</evidence>
<dbReference type="Pfam" id="PF00550">
    <property type="entry name" value="PP-binding"/>
    <property type="match status" value="1"/>
</dbReference>
<reference evidence="10 11" key="1">
    <citation type="submission" date="2016-11" db="EMBL/GenBank/DDBJ databases">
        <title>Draft Genome Assembly of Colletotrichum chlorophyti a pathogen of herbaceous plants.</title>
        <authorList>
            <person name="Gan P."/>
            <person name="Narusaka M."/>
            <person name="Tsushima A."/>
            <person name="Narusaka Y."/>
            <person name="Takano Y."/>
            <person name="Shirasu K."/>
        </authorList>
    </citation>
    <scope>NUCLEOTIDE SEQUENCE [LARGE SCALE GENOMIC DNA]</scope>
    <source>
        <strain evidence="10 11">NTL11</strain>
    </source>
</reference>
<dbReference type="Pfam" id="PF18558">
    <property type="entry name" value="HTH_51"/>
    <property type="match status" value="1"/>
</dbReference>
<dbReference type="GO" id="GO:0044550">
    <property type="term" value="P:secondary metabolite biosynthetic process"/>
    <property type="evidence" value="ECO:0007669"/>
    <property type="project" value="TreeGrafter"/>
</dbReference>
<dbReference type="InterPro" id="IPR018201">
    <property type="entry name" value="Ketoacyl_synth_AS"/>
</dbReference>
<feature type="domain" description="Carrier" evidence="7">
    <location>
        <begin position="1449"/>
        <end position="1530"/>
    </location>
</feature>
<dbReference type="Gene3D" id="3.40.366.10">
    <property type="entry name" value="Malonyl-Coenzyme A Acyl Carrier Protein, domain 2"/>
    <property type="match status" value="2"/>
</dbReference>
<dbReference type="CDD" id="cd02440">
    <property type="entry name" value="AdoMet_MTases"/>
    <property type="match status" value="1"/>
</dbReference>
<keyword evidence="3" id="KW-0808">Transferase</keyword>
<dbReference type="SUPFAM" id="SSF53901">
    <property type="entry name" value="Thiolase-like"/>
    <property type="match status" value="1"/>
</dbReference>
<dbReference type="PANTHER" id="PTHR43775">
    <property type="entry name" value="FATTY ACID SYNTHASE"/>
    <property type="match status" value="1"/>
</dbReference>
<dbReference type="Gene3D" id="3.10.129.110">
    <property type="entry name" value="Polyketide synthase dehydratase"/>
    <property type="match status" value="1"/>
</dbReference>
<dbReference type="InterPro" id="IPR041068">
    <property type="entry name" value="HTH_51"/>
</dbReference>
<dbReference type="InterPro" id="IPR014043">
    <property type="entry name" value="Acyl_transferase_dom"/>
</dbReference>
<dbReference type="Gene3D" id="3.30.70.3290">
    <property type="match status" value="2"/>
</dbReference>
<sequence length="1964" mass="214409">MTEAAELGAIAVRLALCTAAFVDLDQLESAEPVVCISARYPRSMSDGREGTGEGGPELFKETMENYQQAYTSVRIDATSATITATRGVAKSLMRDLEDHGVMVKEIDLKGRFHYPGHADALRKLVQLCTCTPMLQFPEHKRPLIPLRQNINGAVVSDEIPLHETVLRSILTDTADWHTTMAMVMAATVDSQGADTGEAGSPARLLVQLGPVDCVPRSVLTATTFRVLQSTTNETMHYGYPDDAIAVIGLSCRFPDAETPKQFWDVIRGGKKTSNSFPDVGSFDCGLFRKSPREAEYMDPQHRLGLHLAYEALESGGYFSPSSSSTDNVGCYVGMSSCDYEDHVNARPPTAFSFTGTARAFASGRISHFFGLTGPSMVIDTACSSSGVAIHTACKAIQSGECAMALAGGINLMTPEGQAHQNLAGASFLSPTGQCRPFDIGADGYRRGQGGGFVLLKRLSAAVADNDRILGVLTASAVNNSKGSRSITLPSSESQSSLYQQVLRSANLHPRYVSYVEAHGTGTQKGDPVECQSIRNVFGGDRRAGCSPIRFGSVKANIGHGEAASGIASLIKVLLMLQHGLITPQANFSALNPAIPPLDEANMEIAVEIARWKGPCRTALINNYGASGVNAAMVVRQPPSTRTHQALSAAATPRRFPFLVTASTAVALQRNCRALLHFIKTQVGSLDDDNLPSFAFHLAQRQNHTLTHRVVFSAASVADLHTQLLAQVEGKNAVGGADARNPTVGPKPVVLLFSGQTGRRAHVNRDAYLSLPLLRRHLDRCDRILQSLGLHSLFPRMFDAEPVGDLVDLHCMQFALQYSVAASWIDAGLEVKALVGHSLVTHAFHSRLVDDILPDYYRLLRGLVFHPATIPIEPCSEPGGGWDSVTPELVGRQSREPVYFAQAVSRVEERLGSCIWLEAGSGSAAITMTRRALEGQQSHGVPAHSFDAVQLHGSDPISSLADTTLGLWNKGVRVQFWLYHASQRQSFVPMDLPSYQFEKTQHWLPFIERHKGPERESQGQPQSLQEPLDLVSLIGNADATDAKAFEFSINQNSDEYSLFVRGRTVFGHILAPGSVYAESAARAFTLLPTHTTSADQSLAPVELSQLKLHAPFGIDLQRRLRLILRRLTASCWDFVVESRPLHNDPSKPAKLQASGSIRLQGPDNSHFGASQRLLRRLHDRCDELRDDPSASVVQGAYVKRIMGRVASYDDRYFGIRFIASRGLEAVGDVELLPIESECRAGIALSPPVFDNFLLVAELHAGSLGDLAEDHLYICGGFDAIIPHISSSEDSSSQPEGPWTVLSTLERDNEKTVTSDILVFDARKKTLFLSILGAKLTQIPKRSLQKVLEEINVSGPAKIKDDLDTTDKMLQVDSWGATPQSSFASTPTINTKAGLGIADYLHPDFSNRQIHHELHSVLSPAHDSTTSSQLTSTDHTKESLGFVAEPSVTPASSAPSEHDQSSAVLYNLLAEHLDCSNGIPPDMPLGNIGLDSLVAIQIQSDLERLFGKSPSLKSIDERTTFLDLCSMVLQPDLTSQLESKSFAVNSTTTKSTSNTLQGMDHSFADAVPVVAQTPVLSQGPSAYLTLAVGEFDRVKKETGVFAQQTEFAGFYAGVHQKQASLVVAYILEAFSALGCDLRSLGAGEPVPTISYLPKHQKLVSRLCEILEEAEIISASDSQLFRYRTDAPLPPSTPSADLYRDVLTEYPRYQPDHQLLNVTASRLADCLSGRADPLQLLFQDRKSLALLEDVYVSSPMFSMGNNMLGEMLRGLLSHSMFQRNSAEKLRILEIGAGTGATTRRVLDQLLACDVDFTYTFTDISLALVNSSKKKFSDRYGRQRVQSDMEFMVLDIEKPVPVNMLQSYHLVISSNCIHATKDLRQSCANIEKLVRRGNGILCLLELTRPLGWLDCVFGLLDGWWRFEDGRIHALAHESDWKARLQNAGFRNVDWTDDGSRESQHFRLITAWH</sequence>
<organism evidence="10 11">
    <name type="scientific">Colletotrichum chlorophyti</name>
    <dbReference type="NCBI Taxonomy" id="708187"/>
    <lineage>
        <taxon>Eukaryota</taxon>
        <taxon>Fungi</taxon>
        <taxon>Dikarya</taxon>
        <taxon>Ascomycota</taxon>
        <taxon>Pezizomycotina</taxon>
        <taxon>Sordariomycetes</taxon>
        <taxon>Hypocreomycetidae</taxon>
        <taxon>Glomerellales</taxon>
        <taxon>Glomerellaceae</taxon>
        <taxon>Colletotrichum</taxon>
    </lineage>
</organism>
<evidence type="ECO:0000313" key="10">
    <source>
        <dbReference type="EMBL" id="OLN95511.1"/>
    </source>
</evidence>
<dbReference type="InterPro" id="IPR013217">
    <property type="entry name" value="Methyltransf_12"/>
</dbReference>
<dbReference type="SUPFAM" id="SSF52151">
    <property type="entry name" value="FabD/lysophospholipase-like"/>
    <property type="match status" value="1"/>
</dbReference>
<dbReference type="InterPro" id="IPR009081">
    <property type="entry name" value="PP-bd_ACP"/>
</dbReference>
<feature type="region of interest" description="N-terminal hotdog fold" evidence="5">
    <location>
        <begin position="1030"/>
        <end position="1163"/>
    </location>
</feature>
<proteinExistence type="predicted"/>
<comment type="caution">
    <text evidence="5">Lacks conserved residue(s) required for the propagation of feature annotation.</text>
</comment>
<dbReference type="InterPro" id="IPR016035">
    <property type="entry name" value="Acyl_Trfase/lysoPLipase"/>
</dbReference>
<dbReference type="Pfam" id="PF00109">
    <property type="entry name" value="ketoacyl-synt"/>
    <property type="match status" value="1"/>
</dbReference>
<accession>A0A1Q8S2A4</accession>
<dbReference type="STRING" id="708187.A0A1Q8S2A4"/>
<dbReference type="PANTHER" id="PTHR43775:SF21">
    <property type="entry name" value="NON-REDUCING POLYKETIDE SYNTHASE AUSA-RELATED"/>
    <property type="match status" value="1"/>
</dbReference>
<dbReference type="GO" id="GO:0006633">
    <property type="term" value="P:fatty acid biosynthetic process"/>
    <property type="evidence" value="ECO:0007669"/>
    <property type="project" value="InterPro"/>
</dbReference>
<evidence type="ECO:0000259" key="7">
    <source>
        <dbReference type="PROSITE" id="PS50075"/>
    </source>
</evidence>
<dbReference type="InterPro" id="IPR050091">
    <property type="entry name" value="PKS_NRPS_Biosynth_Enz"/>
</dbReference>
<keyword evidence="4" id="KW-0511">Multifunctional enzyme</keyword>
<dbReference type="InterPro" id="IPR014030">
    <property type="entry name" value="Ketoacyl_synth_N"/>
</dbReference>
<dbReference type="Gene3D" id="3.40.47.10">
    <property type="match status" value="1"/>
</dbReference>
<dbReference type="GO" id="GO:0004315">
    <property type="term" value="F:3-oxoacyl-[acyl-carrier-protein] synthase activity"/>
    <property type="evidence" value="ECO:0007669"/>
    <property type="project" value="InterPro"/>
</dbReference>
<evidence type="ECO:0000256" key="3">
    <source>
        <dbReference type="ARBA" id="ARBA00022679"/>
    </source>
</evidence>
<dbReference type="CDD" id="cd00833">
    <property type="entry name" value="PKS"/>
    <property type="match status" value="1"/>
</dbReference>
<dbReference type="Pfam" id="PF08242">
    <property type="entry name" value="Methyltransf_12"/>
    <property type="match status" value="1"/>
</dbReference>
<dbReference type="InterPro" id="IPR020841">
    <property type="entry name" value="PKS_Beta-ketoAc_synthase_dom"/>
</dbReference>
<name>A0A1Q8S2A4_9PEZI</name>
<feature type="signal peptide" evidence="6">
    <location>
        <begin position="1"/>
        <end position="19"/>
    </location>
</feature>
<dbReference type="PROSITE" id="PS52019">
    <property type="entry name" value="PKS_MFAS_DH"/>
    <property type="match status" value="1"/>
</dbReference>
<keyword evidence="11" id="KW-1185">Reference proteome</keyword>
<dbReference type="EMBL" id="MPGH01000035">
    <property type="protein sequence ID" value="OLN95511.1"/>
    <property type="molecule type" value="Genomic_DNA"/>
</dbReference>